<proteinExistence type="predicted"/>
<dbReference type="Proteomes" id="UP000078512">
    <property type="component" value="Unassembled WGS sequence"/>
</dbReference>
<evidence type="ECO:0000313" key="2">
    <source>
        <dbReference type="EMBL" id="OAQ32500.1"/>
    </source>
</evidence>
<name>A0A197K4U1_9FUNG</name>
<dbReference type="InterPro" id="IPR007461">
    <property type="entry name" value="Ysc84_actin-binding"/>
</dbReference>
<feature type="domain" description="Ysc84 actin-binding" evidence="1">
    <location>
        <begin position="167"/>
        <end position="293"/>
    </location>
</feature>
<dbReference type="PANTHER" id="PTHR15629">
    <property type="entry name" value="SH3YL1 PROTEIN"/>
    <property type="match status" value="1"/>
</dbReference>
<dbReference type="STRING" id="1314771.A0A197K4U1"/>
<evidence type="ECO:0000313" key="3">
    <source>
        <dbReference type="Proteomes" id="UP000078512"/>
    </source>
</evidence>
<dbReference type="GO" id="GO:0035091">
    <property type="term" value="F:phosphatidylinositol binding"/>
    <property type="evidence" value="ECO:0007669"/>
    <property type="project" value="TreeGrafter"/>
</dbReference>
<dbReference type="EMBL" id="KV442024">
    <property type="protein sequence ID" value="OAQ32500.1"/>
    <property type="molecule type" value="Genomic_DNA"/>
</dbReference>
<gene>
    <name evidence="2" type="ORF">K457DRAFT_153394</name>
</gene>
<dbReference type="InterPro" id="IPR051702">
    <property type="entry name" value="SH3_domain_YSC84-like"/>
</dbReference>
<organism evidence="2 3">
    <name type="scientific">Linnemannia elongata AG-77</name>
    <dbReference type="NCBI Taxonomy" id="1314771"/>
    <lineage>
        <taxon>Eukaryota</taxon>
        <taxon>Fungi</taxon>
        <taxon>Fungi incertae sedis</taxon>
        <taxon>Mucoromycota</taxon>
        <taxon>Mortierellomycotina</taxon>
        <taxon>Mortierellomycetes</taxon>
        <taxon>Mortierellales</taxon>
        <taxon>Mortierellaceae</taxon>
        <taxon>Linnemannia</taxon>
    </lineage>
</organism>
<evidence type="ECO:0000259" key="1">
    <source>
        <dbReference type="Pfam" id="PF04366"/>
    </source>
</evidence>
<sequence length="299" mass="31418">MSFMDKFKLAAQGTGLDKKERKGEGGVSEARIVLLLCPCRRSLFVVEVGKKATEAGKRFQETATVATRQMQESAKNANISSPLPDTNATEDLKKAAHLLSGFVDKDENEAGFDNIIPPEILRKARGLAIYTVVKAGFIVSARGGSGVVVVRNQDNQWSAPSFIATGGVGFGALAGADITDIVLVLMTDEAVETTFVQGGSVTLGGGLSVSAGPVGVGGEVGMSANTQTTSTSSIYSYTKSKGLFAGVSFEGTVLLERKEANAAFYGRAISAAEILRTMPQPPEALELYTVIEKGLSREL</sequence>
<dbReference type="PANTHER" id="PTHR15629:SF2">
    <property type="entry name" value="SH3 DOMAIN-CONTAINING YSC84-LIKE PROTEIN 1"/>
    <property type="match status" value="1"/>
</dbReference>
<reference evidence="2 3" key="1">
    <citation type="submission" date="2016-05" db="EMBL/GenBank/DDBJ databases">
        <title>Genome sequencing reveals origins of a unique bacterial endosymbiosis in the earliest lineages of terrestrial Fungi.</title>
        <authorList>
            <consortium name="DOE Joint Genome Institute"/>
            <person name="Uehling J."/>
            <person name="Gryganskyi A."/>
            <person name="Hameed K."/>
            <person name="Tschaplinski T."/>
            <person name="Misztal P."/>
            <person name="Wu S."/>
            <person name="Desiro A."/>
            <person name="Vande Pol N."/>
            <person name="Du Z.-Y."/>
            <person name="Zienkiewicz A."/>
            <person name="Zienkiewicz K."/>
            <person name="Morin E."/>
            <person name="Tisserant E."/>
            <person name="Splivallo R."/>
            <person name="Hainaut M."/>
            <person name="Henrissat B."/>
            <person name="Ohm R."/>
            <person name="Kuo A."/>
            <person name="Yan J."/>
            <person name="Lipzen A."/>
            <person name="Nolan M."/>
            <person name="Labutti K."/>
            <person name="Barry K."/>
            <person name="Goldstein A."/>
            <person name="Labbe J."/>
            <person name="Schadt C."/>
            <person name="Tuskan G."/>
            <person name="Grigoriev I."/>
            <person name="Martin F."/>
            <person name="Vilgalys R."/>
            <person name="Bonito G."/>
        </authorList>
    </citation>
    <scope>NUCLEOTIDE SEQUENCE [LARGE SCALE GENOMIC DNA]</scope>
    <source>
        <strain evidence="2 3">AG-77</strain>
    </source>
</reference>
<dbReference type="OrthoDB" id="443981at2759"/>
<dbReference type="Pfam" id="PF04366">
    <property type="entry name" value="Ysc84"/>
    <property type="match status" value="1"/>
</dbReference>
<dbReference type="GO" id="GO:0030479">
    <property type="term" value="C:actin cortical patch"/>
    <property type="evidence" value="ECO:0007669"/>
    <property type="project" value="TreeGrafter"/>
</dbReference>
<dbReference type="GO" id="GO:0051666">
    <property type="term" value="P:actin cortical patch localization"/>
    <property type="evidence" value="ECO:0007669"/>
    <property type="project" value="TreeGrafter"/>
</dbReference>
<keyword evidence="3" id="KW-1185">Reference proteome</keyword>
<accession>A0A197K4U1</accession>
<dbReference type="AlphaFoldDB" id="A0A197K4U1"/>
<dbReference type="GO" id="GO:0051017">
    <property type="term" value="P:actin filament bundle assembly"/>
    <property type="evidence" value="ECO:0007669"/>
    <property type="project" value="TreeGrafter"/>
</dbReference>
<dbReference type="GO" id="GO:0051015">
    <property type="term" value="F:actin filament binding"/>
    <property type="evidence" value="ECO:0007669"/>
    <property type="project" value="TreeGrafter"/>
</dbReference>
<protein>
    <submittedName>
        <fullName evidence="2">DUF500-domain-containing protein</fullName>
    </submittedName>
</protein>